<feature type="compositionally biased region" description="Low complexity" evidence="10">
    <location>
        <begin position="1609"/>
        <end position="1622"/>
    </location>
</feature>
<comment type="caution">
    <text evidence="13">The sequence shown here is derived from an EMBL/GenBank/DDBJ whole genome shotgun (WGS) entry which is preliminary data.</text>
</comment>
<evidence type="ECO:0000313" key="13">
    <source>
        <dbReference type="EMBL" id="ROJ44646.1"/>
    </source>
</evidence>
<feature type="region of interest" description="Disordered" evidence="10">
    <location>
        <begin position="1700"/>
        <end position="1750"/>
    </location>
</feature>
<evidence type="ECO:0000256" key="10">
    <source>
        <dbReference type="SAM" id="MobiDB-lite"/>
    </source>
</evidence>
<feature type="region of interest" description="Disordered" evidence="10">
    <location>
        <begin position="451"/>
        <end position="494"/>
    </location>
</feature>
<dbReference type="Proteomes" id="UP000281406">
    <property type="component" value="Unassembled WGS sequence"/>
</dbReference>
<feature type="repeat" description="ANK" evidence="8">
    <location>
        <begin position="1230"/>
        <end position="1262"/>
    </location>
</feature>
<feature type="compositionally biased region" description="Low complexity" evidence="10">
    <location>
        <begin position="1940"/>
        <end position="1956"/>
    </location>
</feature>
<dbReference type="InterPro" id="IPR050889">
    <property type="entry name" value="Dendritic_Spine_Reg/Scaffold"/>
</dbReference>
<accession>A0A3N0XTX9</accession>
<dbReference type="FunFam" id="1.25.40.20:FF:000022">
    <property type="entry name" value="protein TANC2 isoform X1"/>
    <property type="match status" value="1"/>
</dbReference>
<feature type="region of interest" description="Disordered" evidence="10">
    <location>
        <begin position="1940"/>
        <end position="1962"/>
    </location>
</feature>
<dbReference type="Pfam" id="PF25520">
    <property type="entry name" value="AAA_lid_TANC1"/>
    <property type="match status" value="1"/>
</dbReference>
<dbReference type="InterPro" id="IPR002110">
    <property type="entry name" value="Ankyrin_rpt"/>
</dbReference>
<evidence type="ECO:0000256" key="5">
    <source>
        <dbReference type="ARBA" id="ARBA00023043"/>
    </source>
</evidence>
<feature type="repeat" description="ANK" evidence="8">
    <location>
        <begin position="960"/>
        <end position="992"/>
    </location>
</feature>
<dbReference type="GO" id="GO:0043197">
    <property type="term" value="C:dendritic spine"/>
    <property type="evidence" value="ECO:0007669"/>
    <property type="project" value="TreeGrafter"/>
</dbReference>
<dbReference type="InterPro" id="IPR019734">
    <property type="entry name" value="TPR_rpt"/>
</dbReference>
<evidence type="ECO:0000256" key="9">
    <source>
        <dbReference type="PROSITE-ProRule" id="PRU00339"/>
    </source>
</evidence>
<gene>
    <name evidence="13" type="ORF">DPX16_4964</name>
</gene>
<keyword evidence="14" id="KW-1185">Reference proteome</keyword>
<evidence type="ECO:0000256" key="8">
    <source>
        <dbReference type="PROSITE-ProRule" id="PRU00023"/>
    </source>
</evidence>
<dbReference type="InterPro" id="IPR058018">
    <property type="entry name" value="AAA_lid_TANC1/2"/>
</dbReference>
<feature type="domain" description="TANC1/2-like AAA+ ATPase lid" evidence="11">
    <location>
        <begin position="641"/>
        <end position="735"/>
    </location>
</feature>
<dbReference type="SUPFAM" id="SSF48403">
    <property type="entry name" value="Ankyrin repeat"/>
    <property type="match status" value="2"/>
</dbReference>
<comment type="similarity">
    <text evidence="7">Belongs to the TANC family.</text>
</comment>
<feature type="compositionally biased region" description="Basic and acidic residues" evidence="10">
    <location>
        <begin position="188"/>
        <end position="198"/>
    </location>
</feature>
<feature type="compositionally biased region" description="Low complexity" evidence="10">
    <location>
        <begin position="1711"/>
        <end position="1748"/>
    </location>
</feature>
<feature type="compositionally biased region" description="Low complexity" evidence="10">
    <location>
        <begin position="1053"/>
        <end position="1080"/>
    </location>
</feature>
<keyword evidence="4" id="KW-0770">Synapse</keyword>
<proteinExistence type="inferred from homology"/>
<evidence type="ECO:0000256" key="7">
    <source>
        <dbReference type="ARBA" id="ARBA00038259"/>
    </source>
</evidence>
<keyword evidence="2" id="KW-0677">Repeat</keyword>
<protein>
    <submittedName>
        <fullName evidence="13">Protein TANC1</fullName>
    </submittedName>
</protein>
<dbReference type="InterPro" id="IPR058056">
    <property type="entry name" value="WH_TANC1/2"/>
</dbReference>
<feature type="region of interest" description="Disordered" evidence="10">
    <location>
        <begin position="1841"/>
        <end position="1868"/>
    </location>
</feature>
<feature type="region of interest" description="Disordered" evidence="10">
    <location>
        <begin position="1021"/>
        <end position="1112"/>
    </location>
</feature>
<feature type="region of interest" description="Disordered" evidence="10">
    <location>
        <begin position="2137"/>
        <end position="2161"/>
    </location>
</feature>
<dbReference type="PANTHER" id="PTHR24166">
    <property type="entry name" value="ROLLING PEBBLES, ISOFORM B"/>
    <property type="match status" value="1"/>
</dbReference>
<sequence>MLKRKGLKNISGMKGYDWARSLGPAVILEKLSSARESKAGKPENRRGGCFDSASHFSSGASALCACVMSNEWNLCAWGLGPELGPPPSVDEAANTLMTRLGFLLGDKVSEGSQGPQYRMDEPDDAQGLGASGRMSPCSTLTSSTASPPACSPCSTLPSAPGQAVTSPTSTLESRDSGIIATLTNYSEPVDRSGKHGDGSRGSSLKLWHSHRSTLDSSLYRVDENMAASTYSLNKIPEPSSTHYSSHPTPLYLMPRPNSVAGMCPKPKSEFGKARKMSNAFYRAPKGTWLGLFREDSKERRLTGRWQRIRKDLVKSTSSAHLEDLAYLDEQRHAPLRTSLRMPRQNTSAGRSGQDLRASANSHAWQSQSLRFAPYRLQDIALKPLLFEVPSITMDSVFTGRDWLFQEIDAYLRTAHSGTNRGVVLVGNIGYGKTAIISRLVALSCHGNRMRQIASDSPQASPKHGDGIPLTQSQPSHGTLGGGSCPGTPEMRRRQEEAMRRLASQVVAYHYCQADNAYTCLVPEFVHNVAALLCRSPQLAAYRELLLKEPHIQSMLSLRSCVQDPPTAFRRGRKITPDEDLIILIDGLNEAEFHKPDYGDTIVSFLCKTINKFPAWLKLVVTVRTSLQEITKPLPFHQISLDALEENDAIDHDLQGYILHRIHSSAEIQNNISLNGKMDNTSFGKLSSHLKALSQGSFLYLKLTFDLIERGYLVLKSSNYKVVPVSLAEVYLLQCNMRFPTQSSFERALPLLNVALASLHPLTDEQIYQAINAGSVEGTLEWEDFQQRMENLSVFLVKRRDGTRMFVHPSFREWLIWREEGEKTKFLCDPRNGHTLLAFWFSRQQNKLNRQQTIELGHHILKAHIFKGLSKKVGVSSSILQGLWVSYSTESLSTALSSLRNLYTPNIKVSRLLILGGANVNYRTEVLNNAPVLCVHAHLGYMDMVNLLLEYGASVDSASESGLTPLGYAAAAGHLGIVTALCKRKAKLDHSDKHGQCALVHAALRGHLEVVKFLIQSDWGQTHLQTPSPTQSQDTPSPTQPQATPSPTPPDATPSPTQATPLESQPSSPEQQDDSVQTPQESEQKEEEQEETPEESEQQTQAEAQTQQQTSSQPVTFNKSLAIQQALIAAASMGYTEIVSYLLDLPERDEEDTQRAQINSYDTLWGETALSAAAGRGKLDVCRLLLEQGSAVAQPNRRGVVPLFSSVRQGHWQIVDLLVLHGADVNLADKQGRTPLMMAASEGHLDTVEFLMAQGASIDLMDKEGLTALSWACLKGHLSVVHCLVERGAATDHADKNGRTPLDLAAFYGDSDVVQFLVDHGALIEHVDYSGMRPLDRAVGCRNTSVVVALLKKGAKIGPATWAMATSKPDIMIILLSKLLEEGDGFYKKGKVKEAAQRYQYALKKFPREGLSEDLKTFKELKVSLFLNLSRCRRKMNDFGMAEEFATKALELKPKSYEAYYARARAKRSSRQFDEALEDLREAIKLCPNNREIQRLLQRVEEEYRQVTQSEEPELEPPPSPPPSPLPVEEDEEPPHHTPPPEPRLDDMEPVQDLFEDDDFLEQELEAVSMGLASDIHSNASSLAIIRSPPLSPTHHDTGYLSGGQAYEFHPSSSSMSSPTHHSYQSTSPCISPTHQNSHYRQSPPHTSPAHQSSYRFSPPPMGGGGNQGMDYQSPPPSPLRRGVPFRASPPVESVCLYRSQSGSPVRYQQEPLPSRPKSPLLKMSSQRSFQLQSQPSQSSQTSQHHQIQGLRLQPSLAQIVRTSQPSNSVYSQLAHPLSSRYQGSSMDVDRERDREPRLVYQPSLDGRSMSQVQSSLSVGALCQHGGRGGPAGVLESNLGKDELPQRPASAYRSATGGPGGMRFSQTPQISRSQSAAYYPVSKHELERAVAASALPPCQLGSPEIPHLVRRPISANTSDLKQHVPTPRPLIHSQSVNLRFSPSSSNISSGSSCNIGPGFRPSSSMAQMEIPLQTTYERSFDEPSALSPSQSGLYSGEPARSRTTPFMGVIDKTARTQQQYLHQPSRAWPVSSLESVITSPTSPGNLIHQASTASSYSPPTSLGNIAYYNKTNNAQNGHMLEDEYYVQPQPSSLGKLANGGARDRDLLERVSQVPTYQDVKVARTMPVAQAYQENMYRQLSRDARQGPTSPIKPKRPFVESNV</sequence>
<dbReference type="OrthoDB" id="5958958at2759"/>
<evidence type="ECO:0000256" key="4">
    <source>
        <dbReference type="ARBA" id="ARBA00023018"/>
    </source>
</evidence>
<evidence type="ECO:0000256" key="3">
    <source>
        <dbReference type="ARBA" id="ARBA00022803"/>
    </source>
</evidence>
<dbReference type="SUPFAM" id="SSF52540">
    <property type="entry name" value="P-loop containing nucleoside triphosphate hydrolases"/>
    <property type="match status" value="1"/>
</dbReference>
<dbReference type="PROSITE" id="PS50005">
    <property type="entry name" value="TPR"/>
    <property type="match status" value="2"/>
</dbReference>
<dbReference type="InterPro" id="IPR013105">
    <property type="entry name" value="TPR_2"/>
</dbReference>
<feature type="repeat" description="TPR" evidence="9">
    <location>
        <begin position="1422"/>
        <end position="1455"/>
    </location>
</feature>
<dbReference type="Gene3D" id="1.25.40.20">
    <property type="entry name" value="Ankyrin repeat-containing domain"/>
    <property type="match status" value="3"/>
</dbReference>
<organism evidence="13 14">
    <name type="scientific">Anabarilius grahami</name>
    <name type="common">Kanglang fish</name>
    <name type="synonym">Barilius grahami</name>
    <dbReference type="NCBI Taxonomy" id="495550"/>
    <lineage>
        <taxon>Eukaryota</taxon>
        <taxon>Metazoa</taxon>
        <taxon>Chordata</taxon>
        <taxon>Craniata</taxon>
        <taxon>Vertebrata</taxon>
        <taxon>Euteleostomi</taxon>
        <taxon>Actinopterygii</taxon>
        <taxon>Neopterygii</taxon>
        <taxon>Teleostei</taxon>
        <taxon>Ostariophysi</taxon>
        <taxon>Cypriniformes</taxon>
        <taxon>Xenocyprididae</taxon>
        <taxon>Xenocypridinae</taxon>
        <taxon>Xenocypridinae incertae sedis</taxon>
        <taxon>Anabarilius</taxon>
    </lineage>
</organism>
<feature type="region of interest" description="Disordered" evidence="10">
    <location>
        <begin position="1976"/>
        <end position="2002"/>
    </location>
</feature>
<feature type="compositionally biased region" description="Low complexity" evidence="10">
    <location>
        <begin position="1097"/>
        <end position="1112"/>
    </location>
</feature>
<name>A0A3N0XTX9_ANAGA</name>
<feature type="compositionally biased region" description="Low complexity" evidence="10">
    <location>
        <begin position="1024"/>
        <end position="1042"/>
    </location>
</feature>
<feature type="repeat" description="ANK" evidence="8">
    <location>
        <begin position="1197"/>
        <end position="1229"/>
    </location>
</feature>
<dbReference type="PROSITE" id="PS50297">
    <property type="entry name" value="ANK_REP_REGION"/>
    <property type="match status" value="5"/>
</dbReference>
<evidence type="ECO:0000256" key="2">
    <source>
        <dbReference type="ARBA" id="ARBA00022737"/>
    </source>
</evidence>
<dbReference type="PANTHER" id="PTHR24166:SF21">
    <property type="entry name" value="PROTEIN TANC2"/>
    <property type="match status" value="1"/>
</dbReference>
<feature type="compositionally biased region" description="Low complexity" evidence="10">
    <location>
        <begin position="135"/>
        <end position="160"/>
    </location>
</feature>
<dbReference type="SMART" id="SM00248">
    <property type="entry name" value="ANK"/>
    <property type="match status" value="10"/>
</dbReference>
<feature type="domain" description="TANC1/2-like winged helix" evidence="12">
    <location>
        <begin position="737"/>
        <end position="890"/>
    </location>
</feature>
<evidence type="ECO:0000259" key="11">
    <source>
        <dbReference type="Pfam" id="PF25520"/>
    </source>
</evidence>
<dbReference type="SUPFAM" id="SSF48452">
    <property type="entry name" value="TPR-like"/>
    <property type="match status" value="1"/>
</dbReference>
<dbReference type="PROSITE" id="PS50088">
    <property type="entry name" value="ANK_REPEAT"/>
    <property type="match status" value="6"/>
</dbReference>
<evidence type="ECO:0000313" key="14">
    <source>
        <dbReference type="Proteomes" id="UP000281406"/>
    </source>
</evidence>
<feature type="region of interest" description="Disordered" evidence="10">
    <location>
        <begin position="1594"/>
        <end position="1686"/>
    </location>
</feature>
<feature type="repeat" description="ANK" evidence="8">
    <location>
        <begin position="1263"/>
        <end position="1295"/>
    </location>
</feature>
<feature type="compositionally biased region" description="Pro residues" evidence="10">
    <location>
        <begin position="1515"/>
        <end position="1525"/>
    </location>
</feature>
<feature type="compositionally biased region" description="Pro residues" evidence="10">
    <location>
        <begin position="1043"/>
        <end position="1052"/>
    </location>
</feature>
<dbReference type="Gene3D" id="1.25.40.10">
    <property type="entry name" value="Tetratricopeptide repeat domain"/>
    <property type="match status" value="1"/>
</dbReference>
<feature type="region of interest" description="Disordered" evidence="10">
    <location>
        <begin position="1503"/>
        <end position="1547"/>
    </location>
</feature>
<feature type="repeat" description="ANK" evidence="8">
    <location>
        <begin position="1164"/>
        <end position="1196"/>
    </location>
</feature>
<dbReference type="PRINTS" id="PR01415">
    <property type="entry name" value="ANKYRIN"/>
</dbReference>
<dbReference type="SMART" id="SM00028">
    <property type="entry name" value="TPR"/>
    <property type="match status" value="3"/>
</dbReference>
<evidence type="ECO:0000259" key="12">
    <source>
        <dbReference type="Pfam" id="PF25521"/>
    </source>
</evidence>
<dbReference type="Pfam" id="PF13181">
    <property type="entry name" value="TPR_8"/>
    <property type="match status" value="1"/>
</dbReference>
<dbReference type="Pfam" id="PF00023">
    <property type="entry name" value="Ank"/>
    <property type="match status" value="1"/>
</dbReference>
<comment type="subcellular location">
    <subcellularLocation>
        <location evidence="6">Postsynapse</location>
    </subcellularLocation>
</comment>
<dbReference type="EMBL" id="RJVU01060737">
    <property type="protein sequence ID" value="ROJ44646.1"/>
    <property type="molecule type" value="Genomic_DNA"/>
</dbReference>
<reference evidence="13 14" key="1">
    <citation type="submission" date="2018-10" db="EMBL/GenBank/DDBJ databases">
        <title>Genome assembly for a Yunnan-Guizhou Plateau 3E fish, Anabarilius grahami (Regan), and its evolutionary and genetic applications.</title>
        <authorList>
            <person name="Jiang W."/>
        </authorList>
    </citation>
    <scope>NUCLEOTIDE SEQUENCE [LARGE SCALE GENOMIC DNA]</scope>
    <source>
        <strain evidence="13">AG-KIZ</strain>
        <tissue evidence="13">Muscle</tissue>
    </source>
</reference>
<dbReference type="Pfam" id="PF07719">
    <property type="entry name" value="TPR_2"/>
    <property type="match status" value="1"/>
</dbReference>
<feature type="compositionally biased region" description="Polar residues" evidence="10">
    <location>
        <begin position="1623"/>
        <end position="1655"/>
    </location>
</feature>
<keyword evidence="3 9" id="KW-0802">TPR repeat</keyword>
<dbReference type="Pfam" id="PF25521">
    <property type="entry name" value="WHD_TANC1"/>
    <property type="match status" value="1"/>
</dbReference>
<feature type="compositionally biased region" description="Acidic residues" evidence="10">
    <location>
        <begin position="1083"/>
        <end position="1096"/>
    </location>
</feature>
<keyword evidence="1" id="KW-0597">Phosphoprotein</keyword>
<dbReference type="InterPro" id="IPR011990">
    <property type="entry name" value="TPR-like_helical_dom_sf"/>
</dbReference>
<dbReference type="Pfam" id="PF12796">
    <property type="entry name" value="Ank_2"/>
    <property type="match status" value="3"/>
</dbReference>
<feature type="repeat" description="ANK" evidence="8">
    <location>
        <begin position="1296"/>
        <end position="1328"/>
    </location>
</feature>
<dbReference type="InterPro" id="IPR036770">
    <property type="entry name" value="Ankyrin_rpt-contain_sf"/>
</dbReference>
<dbReference type="InterPro" id="IPR027417">
    <property type="entry name" value="P-loop_NTPase"/>
</dbReference>
<evidence type="ECO:0000256" key="1">
    <source>
        <dbReference type="ARBA" id="ARBA00022553"/>
    </source>
</evidence>
<evidence type="ECO:0000256" key="6">
    <source>
        <dbReference type="ARBA" id="ARBA00034110"/>
    </source>
</evidence>
<feature type="region of interest" description="Disordered" evidence="10">
    <location>
        <begin position="109"/>
        <end position="204"/>
    </location>
</feature>
<keyword evidence="5 8" id="KW-0040">ANK repeat</keyword>
<feature type="repeat" description="TPR" evidence="9">
    <location>
        <begin position="1456"/>
        <end position="1489"/>
    </location>
</feature>
<feature type="region of interest" description="Disordered" evidence="10">
    <location>
        <begin position="1763"/>
        <end position="1795"/>
    </location>
</feature>
<dbReference type="GO" id="GO:0061001">
    <property type="term" value="P:regulation of dendritic spine morphogenesis"/>
    <property type="evidence" value="ECO:0007669"/>
    <property type="project" value="TreeGrafter"/>
</dbReference>